<keyword evidence="3" id="KW-1185">Reference proteome</keyword>
<organism evidence="2 3">
    <name type="scientific">Stutzerimonas tarimensis</name>
    <dbReference type="NCBI Taxonomy" id="1507735"/>
    <lineage>
        <taxon>Bacteria</taxon>
        <taxon>Pseudomonadati</taxon>
        <taxon>Pseudomonadota</taxon>
        <taxon>Gammaproteobacteria</taxon>
        <taxon>Pseudomonadales</taxon>
        <taxon>Pseudomonadaceae</taxon>
        <taxon>Stutzerimonas</taxon>
    </lineage>
</organism>
<dbReference type="RefSeq" id="WP_386362547.1">
    <property type="nucleotide sequence ID" value="NZ_JBHRXZ010000016.1"/>
</dbReference>
<proteinExistence type="predicted"/>
<accession>A0ABV7T4J2</accession>
<sequence length="449" mass="50224">MSSGSSSSRLTAALAALMLCSTGALATDQGDPPFIVGVSSHLLHTGDPSGRADRLIRDAGIVSVRDDAHWAFVERERMQLHIEPHWFGYLRRMERRGLNSMFILGYGNRFHGGGEKPRTDRVRAAFGRYVEHVVRELRGRIEYYEVWNEWDMNDADDPASTRDYAQLVAESAARIRRHDPNAKILAGAVTTRGIESGFAHRLIDNGVMQVVDGFSLHPYVHCRRYGRHTPEAWIDWLGEVSASLSREAGRPVPLYLTEMSWPAHQGRCGIDDRLQAAYLARSYFLARTLPSIKGMWWYGLRNDGQDPTEREHNFGLLTYDFEPKPAYHTLSAISTVVANYRYLGREPGETGDVQLLRFASDKRQLLVAWSTGEPVEVSVTSDTPTGRLVRLTDTEQPQRGPNRSESEWNCPGEGAPCTARVTLTEFPKLIVLSDTGSARDALAGITEIP</sequence>
<feature type="chain" id="PRO_5047067067" evidence="1">
    <location>
        <begin position="27"/>
        <end position="449"/>
    </location>
</feature>
<keyword evidence="1" id="KW-0732">Signal</keyword>
<protein>
    <submittedName>
        <fullName evidence="2">Uncharacterized protein</fullName>
    </submittedName>
</protein>
<evidence type="ECO:0000313" key="3">
    <source>
        <dbReference type="Proteomes" id="UP001595630"/>
    </source>
</evidence>
<name>A0ABV7T4J2_9GAMM</name>
<dbReference type="Proteomes" id="UP001595630">
    <property type="component" value="Unassembled WGS sequence"/>
</dbReference>
<dbReference type="PANTHER" id="PTHR12631:SF10">
    <property type="entry name" value="BETA-XYLOSIDASE-LIKE PROTEIN-RELATED"/>
    <property type="match status" value="1"/>
</dbReference>
<comment type="caution">
    <text evidence="2">The sequence shown here is derived from an EMBL/GenBank/DDBJ whole genome shotgun (WGS) entry which is preliminary data.</text>
</comment>
<gene>
    <name evidence="2" type="ORF">ACFOMF_06525</name>
</gene>
<dbReference type="PANTHER" id="PTHR12631">
    <property type="entry name" value="ALPHA-L-IDURONIDASE"/>
    <property type="match status" value="1"/>
</dbReference>
<feature type="signal peptide" evidence="1">
    <location>
        <begin position="1"/>
        <end position="26"/>
    </location>
</feature>
<dbReference type="EMBL" id="JBHRXZ010000016">
    <property type="protein sequence ID" value="MFC3607428.1"/>
    <property type="molecule type" value="Genomic_DNA"/>
</dbReference>
<dbReference type="SUPFAM" id="SSF51445">
    <property type="entry name" value="(Trans)glycosidases"/>
    <property type="match status" value="1"/>
</dbReference>
<reference evidence="3" key="1">
    <citation type="journal article" date="2019" name="Int. J. Syst. Evol. Microbiol.">
        <title>The Global Catalogue of Microorganisms (GCM) 10K type strain sequencing project: providing services to taxonomists for standard genome sequencing and annotation.</title>
        <authorList>
            <consortium name="The Broad Institute Genomics Platform"/>
            <consortium name="The Broad Institute Genome Sequencing Center for Infectious Disease"/>
            <person name="Wu L."/>
            <person name="Ma J."/>
        </authorList>
    </citation>
    <scope>NUCLEOTIDE SEQUENCE [LARGE SCALE GENOMIC DNA]</scope>
    <source>
        <strain evidence="3">KCTC 42447</strain>
    </source>
</reference>
<dbReference type="InterPro" id="IPR051923">
    <property type="entry name" value="Glycosyl_Hydrolase_39"/>
</dbReference>
<evidence type="ECO:0000313" key="2">
    <source>
        <dbReference type="EMBL" id="MFC3607428.1"/>
    </source>
</evidence>
<dbReference type="Gene3D" id="3.20.20.80">
    <property type="entry name" value="Glycosidases"/>
    <property type="match status" value="1"/>
</dbReference>
<evidence type="ECO:0000256" key="1">
    <source>
        <dbReference type="SAM" id="SignalP"/>
    </source>
</evidence>
<dbReference type="InterPro" id="IPR017853">
    <property type="entry name" value="GH"/>
</dbReference>